<dbReference type="AlphaFoldDB" id="A0AB35X211"/>
<keyword evidence="3" id="KW-1185">Reference proteome</keyword>
<dbReference type="EMBL" id="JAZKKV010000001">
    <property type="protein sequence ID" value="MEE9653566.1"/>
    <property type="molecule type" value="Genomic_DNA"/>
</dbReference>
<name>A0AB35X211_9ENTR</name>
<evidence type="ECO:0000256" key="1">
    <source>
        <dbReference type="SAM" id="SignalP"/>
    </source>
</evidence>
<organism evidence="2 3">
    <name type="scientific">Kluyvera ascorbata</name>
    <dbReference type="NCBI Taxonomy" id="51288"/>
    <lineage>
        <taxon>Bacteria</taxon>
        <taxon>Pseudomonadati</taxon>
        <taxon>Pseudomonadota</taxon>
        <taxon>Gammaproteobacteria</taxon>
        <taxon>Enterobacterales</taxon>
        <taxon>Enterobacteriaceae</taxon>
        <taxon>Kluyvera</taxon>
    </lineage>
</organism>
<feature type="signal peptide" evidence="1">
    <location>
        <begin position="1"/>
        <end position="22"/>
    </location>
</feature>
<dbReference type="Pfam" id="PF12385">
    <property type="entry name" value="Peptidase_C70"/>
    <property type="match status" value="1"/>
</dbReference>
<sequence length="209" mass="23116">MNRRSFLSMLLYFAAIRSTKSAVMSLGPMTPQGQPMKAYVAHPTHVTQSCPFWCWAASIAMIFEAHGHSIDQSEIVRSSFNSNIAFCTKGNTSTIGNDLSKPWVDSQGVSFQSQVVAAYDIFNNILAINNNIIINELANDRPLLYANRSHAMVVVSVDYFMTPMGPDVRAVGVLDPWPESPKYHLLNVQEMRPAHMGGDMTFLAAVQTT</sequence>
<dbReference type="GO" id="GO:0008233">
    <property type="term" value="F:peptidase activity"/>
    <property type="evidence" value="ECO:0007669"/>
    <property type="project" value="UniProtKB-KW"/>
</dbReference>
<gene>
    <name evidence="2" type="ORF">V4836_05220</name>
</gene>
<evidence type="ECO:0000313" key="3">
    <source>
        <dbReference type="Proteomes" id="UP001331691"/>
    </source>
</evidence>
<dbReference type="GO" id="GO:0006508">
    <property type="term" value="P:proteolysis"/>
    <property type="evidence" value="ECO:0007669"/>
    <property type="project" value="UniProtKB-KW"/>
</dbReference>
<accession>A0AB35X211</accession>
<proteinExistence type="predicted"/>
<keyword evidence="2" id="KW-0378">Hydrolase</keyword>
<evidence type="ECO:0000313" key="2">
    <source>
        <dbReference type="EMBL" id="MEE9653566.1"/>
    </source>
</evidence>
<reference evidence="2 3" key="1">
    <citation type="submission" date="2023-10" db="EMBL/GenBank/DDBJ databases">
        <title>Wastewater isolates of ESBL- and carbapenemase-producing Gram-negative bacteria from New Zealand.</title>
        <authorList>
            <person name="Straub C."/>
            <person name="Weaver L."/>
            <person name="Cornelius A."/>
            <person name="Mcgill E."/>
            <person name="Dyet K."/>
            <person name="White L."/>
            <person name="Pattis I."/>
        </authorList>
    </citation>
    <scope>NUCLEOTIDE SEQUENCE [LARGE SCALE GENOMIC DNA]</scope>
    <source>
        <strain evidence="2 3">ESBL09</strain>
    </source>
</reference>
<protein>
    <submittedName>
        <fullName evidence="2">Papain-like cysteine protease family protein</fullName>
    </submittedName>
</protein>
<keyword evidence="2" id="KW-0645">Protease</keyword>
<keyword evidence="1" id="KW-0732">Signal</keyword>
<dbReference type="Proteomes" id="UP001331691">
    <property type="component" value="Unassembled WGS sequence"/>
</dbReference>
<comment type="caution">
    <text evidence="2">The sequence shown here is derived from an EMBL/GenBank/DDBJ whole genome shotgun (WGS) entry which is preliminary data.</text>
</comment>
<dbReference type="InterPro" id="IPR022118">
    <property type="entry name" value="Peptidase_C70_AvrRpt2"/>
</dbReference>
<feature type="chain" id="PRO_5044289780" evidence="1">
    <location>
        <begin position="23"/>
        <end position="209"/>
    </location>
</feature>
<dbReference type="RefSeq" id="WP_315406508.1">
    <property type="nucleotide sequence ID" value="NZ_JAVLTS010000013.1"/>
</dbReference>